<organism evidence="1 2">
    <name type="scientific">Flavobacterium croceum DSM 17960</name>
    <dbReference type="NCBI Taxonomy" id="1121886"/>
    <lineage>
        <taxon>Bacteria</taxon>
        <taxon>Pseudomonadati</taxon>
        <taxon>Bacteroidota</taxon>
        <taxon>Flavobacteriia</taxon>
        <taxon>Flavobacteriales</taxon>
        <taxon>Flavobacteriaceae</taxon>
        <taxon>Flavobacterium</taxon>
    </lineage>
</organism>
<dbReference type="AlphaFoldDB" id="A0A2S4N4X1"/>
<dbReference type="OrthoDB" id="1423783at2"/>
<proteinExistence type="predicted"/>
<comment type="caution">
    <text evidence="1">The sequence shown here is derived from an EMBL/GenBank/DDBJ whole genome shotgun (WGS) entry which is preliminary data.</text>
</comment>
<reference evidence="1 2" key="1">
    <citation type="submission" date="2018-01" db="EMBL/GenBank/DDBJ databases">
        <title>Genomic Encyclopedia of Type Strains, Phase I: the one thousand microbial genomes (KMG-I) project.</title>
        <authorList>
            <person name="Goeker M."/>
        </authorList>
    </citation>
    <scope>NUCLEOTIDE SEQUENCE [LARGE SCALE GENOMIC DNA]</scope>
    <source>
        <strain evidence="1 2">DSM 17960</strain>
    </source>
</reference>
<protein>
    <recommendedName>
        <fullName evidence="3">GIY-YIG domain-containing protein</fullName>
    </recommendedName>
</protein>
<dbReference type="EMBL" id="PQNY01000023">
    <property type="protein sequence ID" value="POS00767.1"/>
    <property type="molecule type" value="Genomic_DNA"/>
</dbReference>
<keyword evidence="2" id="KW-1185">Reference proteome</keyword>
<evidence type="ECO:0008006" key="3">
    <source>
        <dbReference type="Google" id="ProtNLM"/>
    </source>
</evidence>
<dbReference type="RefSeq" id="WP_103727013.1">
    <property type="nucleotide sequence ID" value="NZ_PQNY01000023.1"/>
</dbReference>
<gene>
    <name evidence="1" type="ORF">Q361_1232</name>
</gene>
<evidence type="ECO:0000313" key="1">
    <source>
        <dbReference type="EMBL" id="POS00767.1"/>
    </source>
</evidence>
<sequence length="173" mass="20687">MQKIIHKYKVELEKIKENIVFDFENFLKEIELNTELFENIQILNINNEAEIEKAHYGEGFYVILTNHTFVENNCSFTINNNKAIYRGHSYHTKKRLLSHLSNNYYRENKGSTNFEVCLKIFENNYGVNINQEPYKNWEWTILIIKMKGSNQFIREQIETAFDNLYSKPCKSIN</sequence>
<evidence type="ECO:0000313" key="2">
    <source>
        <dbReference type="Proteomes" id="UP000237056"/>
    </source>
</evidence>
<accession>A0A2S4N4X1</accession>
<dbReference type="Proteomes" id="UP000237056">
    <property type="component" value="Unassembled WGS sequence"/>
</dbReference>
<name>A0A2S4N4X1_9FLAO</name>